<dbReference type="AlphaFoldDB" id="A0AAE0Z076"/>
<evidence type="ECO:0000313" key="1">
    <source>
        <dbReference type="EMBL" id="KAK3760383.1"/>
    </source>
</evidence>
<accession>A0AAE0Z076</accession>
<comment type="caution">
    <text evidence="1">The sequence shown here is derived from an EMBL/GenBank/DDBJ whole genome shotgun (WGS) entry which is preliminary data.</text>
</comment>
<proteinExistence type="predicted"/>
<sequence>MQTTRRPALTVCLSGVSGVFCQLRVLRPIPPQRHTVTGVRVEGEKHEKQRGKLMVQCKYKNSVATVLRNVLRP</sequence>
<name>A0AAE0Z076_9GAST</name>
<evidence type="ECO:0000313" key="2">
    <source>
        <dbReference type="Proteomes" id="UP001283361"/>
    </source>
</evidence>
<dbReference type="Proteomes" id="UP001283361">
    <property type="component" value="Unassembled WGS sequence"/>
</dbReference>
<reference evidence="1" key="1">
    <citation type="journal article" date="2023" name="G3 (Bethesda)">
        <title>A reference genome for the long-term kleptoplast-retaining sea slug Elysia crispata morphotype clarki.</title>
        <authorList>
            <person name="Eastman K.E."/>
            <person name="Pendleton A.L."/>
            <person name="Shaikh M.A."/>
            <person name="Suttiyut T."/>
            <person name="Ogas R."/>
            <person name="Tomko P."/>
            <person name="Gavelis G."/>
            <person name="Widhalm J.R."/>
            <person name="Wisecaver J.H."/>
        </authorList>
    </citation>
    <scope>NUCLEOTIDE SEQUENCE</scope>
    <source>
        <strain evidence="1">ECLA1</strain>
    </source>
</reference>
<dbReference type="EMBL" id="JAWDGP010004990">
    <property type="protein sequence ID" value="KAK3760383.1"/>
    <property type="molecule type" value="Genomic_DNA"/>
</dbReference>
<organism evidence="1 2">
    <name type="scientific">Elysia crispata</name>
    <name type="common">lettuce slug</name>
    <dbReference type="NCBI Taxonomy" id="231223"/>
    <lineage>
        <taxon>Eukaryota</taxon>
        <taxon>Metazoa</taxon>
        <taxon>Spiralia</taxon>
        <taxon>Lophotrochozoa</taxon>
        <taxon>Mollusca</taxon>
        <taxon>Gastropoda</taxon>
        <taxon>Heterobranchia</taxon>
        <taxon>Euthyneura</taxon>
        <taxon>Panpulmonata</taxon>
        <taxon>Sacoglossa</taxon>
        <taxon>Placobranchoidea</taxon>
        <taxon>Plakobranchidae</taxon>
        <taxon>Elysia</taxon>
    </lineage>
</organism>
<keyword evidence="2" id="KW-1185">Reference proteome</keyword>
<protein>
    <submittedName>
        <fullName evidence="1">Uncharacterized protein</fullName>
    </submittedName>
</protein>
<gene>
    <name evidence="1" type="ORF">RRG08_029413</name>
</gene>